<reference evidence="2" key="1">
    <citation type="journal article" date="2023" name="Mol. Phylogenet. Evol.">
        <title>Genome-scale phylogeny and comparative genomics of the fungal order Sordariales.</title>
        <authorList>
            <person name="Hensen N."/>
            <person name="Bonometti L."/>
            <person name="Westerberg I."/>
            <person name="Brannstrom I.O."/>
            <person name="Guillou S."/>
            <person name="Cros-Aarteil S."/>
            <person name="Calhoun S."/>
            <person name="Haridas S."/>
            <person name="Kuo A."/>
            <person name="Mondo S."/>
            <person name="Pangilinan J."/>
            <person name="Riley R."/>
            <person name="LaButti K."/>
            <person name="Andreopoulos B."/>
            <person name="Lipzen A."/>
            <person name="Chen C."/>
            <person name="Yan M."/>
            <person name="Daum C."/>
            <person name="Ng V."/>
            <person name="Clum A."/>
            <person name="Steindorff A."/>
            <person name="Ohm R.A."/>
            <person name="Martin F."/>
            <person name="Silar P."/>
            <person name="Natvig D.O."/>
            <person name="Lalanne C."/>
            <person name="Gautier V."/>
            <person name="Ament-Velasquez S.L."/>
            <person name="Kruys A."/>
            <person name="Hutchinson M.I."/>
            <person name="Powell A.J."/>
            <person name="Barry K."/>
            <person name="Miller A.N."/>
            <person name="Grigoriev I.V."/>
            <person name="Debuchy R."/>
            <person name="Gladieux P."/>
            <person name="Hiltunen Thoren M."/>
            <person name="Johannesson H."/>
        </authorList>
    </citation>
    <scope>NUCLEOTIDE SEQUENCE</scope>
    <source>
        <strain evidence="2">CBS 315.58</strain>
    </source>
</reference>
<feature type="chain" id="PRO_5042960773" evidence="1">
    <location>
        <begin position="19"/>
        <end position="140"/>
    </location>
</feature>
<feature type="signal peptide" evidence="1">
    <location>
        <begin position="1"/>
        <end position="18"/>
    </location>
</feature>
<proteinExistence type="predicted"/>
<reference evidence="2" key="2">
    <citation type="submission" date="2023-05" db="EMBL/GenBank/DDBJ databases">
        <authorList>
            <consortium name="Lawrence Berkeley National Laboratory"/>
            <person name="Steindorff A."/>
            <person name="Hensen N."/>
            <person name="Bonometti L."/>
            <person name="Westerberg I."/>
            <person name="Brannstrom I.O."/>
            <person name="Guillou S."/>
            <person name="Cros-Aarteil S."/>
            <person name="Calhoun S."/>
            <person name="Haridas S."/>
            <person name="Kuo A."/>
            <person name="Mondo S."/>
            <person name="Pangilinan J."/>
            <person name="Riley R."/>
            <person name="Labutti K."/>
            <person name="Andreopoulos B."/>
            <person name="Lipzen A."/>
            <person name="Chen C."/>
            <person name="Yanf M."/>
            <person name="Daum C."/>
            <person name="Ng V."/>
            <person name="Clum A."/>
            <person name="Ohm R."/>
            <person name="Martin F."/>
            <person name="Silar P."/>
            <person name="Natvig D."/>
            <person name="Lalanne C."/>
            <person name="Gautier V."/>
            <person name="Ament-Velasquez S.L."/>
            <person name="Kruys A."/>
            <person name="Hutchinson M.I."/>
            <person name="Powell A.J."/>
            <person name="Barry K."/>
            <person name="Miller A.N."/>
            <person name="Grigoriev I.V."/>
            <person name="Debuchy R."/>
            <person name="Gladieux P."/>
            <person name="Thoren M.H."/>
            <person name="Johannesson H."/>
        </authorList>
    </citation>
    <scope>NUCLEOTIDE SEQUENCE</scope>
    <source>
        <strain evidence="2">CBS 315.58</strain>
    </source>
</reference>
<organism evidence="2 3">
    <name type="scientific">Triangularia verruculosa</name>
    <dbReference type="NCBI Taxonomy" id="2587418"/>
    <lineage>
        <taxon>Eukaryota</taxon>
        <taxon>Fungi</taxon>
        <taxon>Dikarya</taxon>
        <taxon>Ascomycota</taxon>
        <taxon>Pezizomycotina</taxon>
        <taxon>Sordariomycetes</taxon>
        <taxon>Sordariomycetidae</taxon>
        <taxon>Sordariales</taxon>
        <taxon>Podosporaceae</taxon>
        <taxon>Triangularia</taxon>
    </lineage>
</organism>
<evidence type="ECO:0000256" key="1">
    <source>
        <dbReference type="SAM" id="SignalP"/>
    </source>
</evidence>
<dbReference type="EMBL" id="MU863979">
    <property type="protein sequence ID" value="KAK4196676.1"/>
    <property type="molecule type" value="Genomic_DNA"/>
</dbReference>
<accession>A0AAN6XAH7</accession>
<name>A0AAN6XAH7_9PEZI</name>
<evidence type="ECO:0000313" key="2">
    <source>
        <dbReference type="EMBL" id="KAK4196676.1"/>
    </source>
</evidence>
<dbReference type="Proteomes" id="UP001303160">
    <property type="component" value="Unassembled WGS sequence"/>
</dbReference>
<gene>
    <name evidence="2" type="ORF">QBC40DRAFT_182959</name>
</gene>
<keyword evidence="1" id="KW-0732">Signal</keyword>
<evidence type="ECO:0000313" key="3">
    <source>
        <dbReference type="Proteomes" id="UP001303160"/>
    </source>
</evidence>
<keyword evidence="3" id="KW-1185">Reference proteome</keyword>
<dbReference type="AlphaFoldDB" id="A0AAN6XAH7"/>
<protein>
    <submittedName>
        <fullName evidence="2">Uncharacterized protein</fullName>
    </submittedName>
</protein>
<comment type="caution">
    <text evidence="2">The sequence shown here is derived from an EMBL/GenBank/DDBJ whole genome shotgun (WGS) entry which is preliminary data.</text>
</comment>
<sequence>MKFTILTLVLGLFGLTSAAPADLDAGAKHAARATSAEVTKFSVSCSASSCSYTARAVILPENVAVTFTHTTAGSTIPKNTGFFDSSDPAVYFHINRATDIYRIVLSDAHVVGSAVNLAIITPGEDWTAKSYTGPSSFTLC</sequence>